<dbReference type="Pfam" id="PF20514">
    <property type="entry name" value="WHD_ROXA"/>
    <property type="match status" value="1"/>
</dbReference>
<keyword evidence="5" id="KW-0408">Iron</keyword>
<evidence type="ECO:0000256" key="3">
    <source>
        <dbReference type="ARBA" id="ARBA00022964"/>
    </source>
</evidence>
<evidence type="ECO:0000259" key="6">
    <source>
        <dbReference type="PROSITE" id="PS51184"/>
    </source>
</evidence>
<dbReference type="RefSeq" id="WP_382220180.1">
    <property type="nucleotide sequence ID" value="NZ_JBHTCA010000003.1"/>
</dbReference>
<reference evidence="8" key="1">
    <citation type="journal article" date="2019" name="Int. J. Syst. Evol. Microbiol.">
        <title>The Global Catalogue of Microorganisms (GCM) 10K type strain sequencing project: providing services to taxonomists for standard genome sequencing and annotation.</title>
        <authorList>
            <consortium name="The Broad Institute Genomics Platform"/>
            <consortium name="The Broad Institute Genome Sequencing Center for Infectious Disease"/>
            <person name="Wu L."/>
            <person name="Ma J."/>
        </authorList>
    </citation>
    <scope>NUCLEOTIDE SEQUENCE [LARGE SCALE GENOMIC DNA]</scope>
    <source>
        <strain evidence="8">CGMCC 1.12371</strain>
    </source>
</reference>
<keyword evidence="8" id="KW-1185">Reference proteome</keyword>
<evidence type="ECO:0000256" key="5">
    <source>
        <dbReference type="ARBA" id="ARBA00023004"/>
    </source>
</evidence>
<organism evidence="7 8">
    <name type="scientific">Hydrogenophaga atypica</name>
    <dbReference type="NCBI Taxonomy" id="249409"/>
    <lineage>
        <taxon>Bacteria</taxon>
        <taxon>Pseudomonadati</taxon>
        <taxon>Pseudomonadota</taxon>
        <taxon>Betaproteobacteria</taxon>
        <taxon>Burkholderiales</taxon>
        <taxon>Comamonadaceae</taxon>
        <taxon>Hydrogenophaga</taxon>
    </lineage>
</organism>
<name>A0ABW2QL08_9BURK</name>
<keyword evidence="4" id="KW-0560">Oxidoreductase</keyword>
<dbReference type="Pfam" id="PF08007">
    <property type="entry name" value="JmjC_2"/>
    <property type="match status" value="1"/>
</dbReference>
<accession>A0ABW2QL08</accession>
<evidence type="ECO:0000313" key="7">
    <source>
        <dbReference type="EMBL" id="MFC7408150.1"/>
    </source>
</evidence>
<proteinExistence type="predicted"/>
<dbReference type="Proteomes" id="UP001596501">
    <property type="component" value="Unassembled WGS sequence"/>
</dbReference>
<dbReference type="PROSITE" id="PS51184">
    <property type="entry name" value="JMJC"/>
    <property type="match status" value="1"/>
</dbReference>
<gene>
    <name evidence="7" type="ORF">ACFQPB_04700</name>
</gene>
<dbReference type="SMART" id="SM00558">
    <property type="entry name" value="JmjC"/>
    <property type="match status" value="1"/>
</dbReference>
<protein>
    <submittedName>
        <fullName evidence="7">JmjC domain-containing protein</fullName>
    </submittedName>
</protein>
<keyword evidence="2" id="KW-0479">Metal-binding</keyword>
<dbReference type="SUPFAM" id="SSF51197">
    <property type="entry name" value="Clavaminate synthase-like"/>
    <property type="match status" value="1"/>
</dbReference>
<evidence type="ECO:0000256" key="1">
    <source>
        <dbReference type="ARBA" id="ARBA00001954"/>
    </source>
</evidence>
<dbReference type="PANTHER" id="PTHR13096">
    <property type="entry name" value="MINA53 MYC INDUCED NUCLEAR ANTIGEN"/>
    <property type="match status" value="1"/>
</dbReference>
<evidence type="ECO:0000313" key="8">
    <source>
        <dbReference type="Proteomes" id="UP001596501"/>
    </source>
</evidence>
<dbReference type="PANTHER" id="PTHR13096:SF8">
    <property type="entry name" value="RIBOSOMAL OXYGENASE 1"/>
    <property type="match status" value="1"/>
</dbReference>
<dbReference type="InterPro" id="IPR003347">
    <property type="entry name" value="JmjC_dom"/>
</dbReference>
<evidence type="ECO:0000256" key="4">
    <source>
        <dbReference type="ARBA" id="ARBA00023002"/>
    </source>
</evidence>
<dbReference type="Gene3D" id="2.60.120.650">
    <property type="entry name" value="Cupin"/>
    <property type="match status" value="1"/>
</dbReference>
<keyword evidence="3" id="KW-0223">Dioxygenase</keyword>
<dbReference type="InterPro" id="IPR046799">
    <property type="entry name" value="ROXA-like_wH"/>
</dbReference>
<evidence type="ECO:0000256" key="2">
    <source>
        <dbReference type="ARBA" id="ARBA00022723"/>
    </source>
</evidence>
<dbReference type="InterPro" id="IPR039994">
    <property type="entry name" value="NO66-like"/>
</dbReference>
<comment type="cofactor">
    <cofactor evidence="1">
        <name>Fe(2+)</name>
        <dbReference type="ChEBI" id="CHEBI:29033"/>
    </cofactor>
</comment>
<dbReference type="Gene3D" id="3.40.366.30">
    <property type="entry name" value="50S ribosomal protein L16 arginine hydroxylase, Chain A, Domain 2"/>
    <property type="match status" value="1"/>
</dbReference>
<feature type="domain" description="JmjC" evidence="6">
    <location>
        <begin position="110"/>
        <end position="237"/>
    </location>
</feature>
<comment type="caution">
    <text evidence="7">The sequence shown here is derived from an EMBL/GenBank/DDBJ whole genome shotgun (WGS) entry which is preliminary data.</text>
</comment>
<dbReference type="EMBL" id="JBHTCA010000003">
    <property type="protein sequence ID" value="MFC7408150.1"/>
    <property type="molecule type" value="Genomic_DNA"/>
</dbReference>
<sequence>MISSAPSSFPPAPDQALALLGGLTPQQFMRRHWHKKPLLVRQALPAFVPPLDRKALFDLAAREGVESRLIAHGGKGWQLKHGPFARRSLPPLEQARWTLLVQGVDLHSNAAHELMGRFRFVPDARLDDLMISWASPGGGVGPHFDSYDVFLLQATGQRRWRIGRQKDLSLQPDVPLKILQHFEPEEEWVLNPGDMLYLPPRWAHDGDAVGGDCMTCSIGFRSPQRGGLAGELALRLADEHEDTTLYRDPSQPATATPARVPEALQQFAADGLRRLLAEGDLLACTLGEVLTEPKPTVWFDEPAAAWSGGALQLDRRTRMMYDDKHVFINGESFRAGGADARLMRQLADEHRLDARALARASEGARALLAEWVDSGWLIEVAGDD</sequence>